<evidence type="ECO:0000313" key="2">
    <source>
        <dbReference type="Proteomes" id="UP001189624"/>
    </source>
</evidence>
<evidence type="ECO:0000313" key="1">
    <source>
        <dbReference type="EMBL" id="CAJ1978930.1"/>
    </source>
</evidence>
<dbReference type="Gramene" id="rna-AYBTSS11_LOCUS31136">
    <property type="protein sequence ID" value="CAJ1978930.1"/>
    <property type="gene ID" value="gene-AYBTSS11_LOCUS31136"/>
</dbReference>
<dbReference type="GO" id="GO:0003723">
    <property type="term" value="F:RNA binding"/>
    <property type="evidence" value="ECO:0007669"/>
    <property type="project" value="InterPro"/>
</dbReference>
<dbReference type="EMBL" id="OY731408">
    <property type="protein sequence ID" value="CAJ1978930.1"/>
    <property type="molecule type" value="Genomic_DNA"/>
</dbReference>
<organism evidence="1 2">
    <name type="scientific">Sphenostylis stenocarpa</name>
    <dbReference type="NCBI Taxonomy" id="92480"/>
    <lineage>
        <taxon>Eukaryota</taxon>
        <taxon>Viridiplantae</taxon>
        <taxon>Streptophyta</taxon>
        <taxon>Embryophyta</taxon>
        <taxon>Tracheophyta</taxon>
        <taxon>Spermatophyta</taxon>
        <taxon>Magnoliopsida</taxon>
        <taxon>eudicotyledons</taxon>
        <taxon>Gunneridae</taxon>
        <taxon>Pentapetalae</taxon>
        <taxon>rosids</taxon>
        <taxon>fabids</taxon>
        <taxon>Fabales</taxon>
        <taxon>Fabaceae</taxon>
        <taxon>Papilionoideae</taxon>
        <taxon>50 kb inversion clade</taxon>
        <taxon>NPAAA clade</taxon>
        <taxon>indigoferoid/millettioid clade</taxon>
        <taxon>Phaseoleae</taxon>
        <taxon>Sphenostylis</taxon>
    </lineage>
</organism>
<accession>A0AA86W5B0</accession>
<sequence length="131" mass="14694">MNAMFRMIQEDKMVVDPMMIGRVSRACGELKSKSFVREIHGYVLKRDLADMMVQNAIVNVYGEALELFYTLNQFNIQPDSIAFISALSATASLSSLKKGKEIRKGFFLKGPIASSLVYTYAHCGKLKICIM</sequence>
<dbReference type="PANTHER" id="PTHR47926:SF377">
    <property type="entry name" value="OS04G0469400 PROTEIN"/>
    <property type="match status" value="1"/>
</dbReference>
<name>A0AA86W5B0_9FABA</name>
<dbReference type="GO" id="GO:0009451">
    <property type="term" value="P:RNA modification"/>
    <property type="evidence" value="ECO:0007669"/>
    <property type="project" value="InterPro"/>
</dbReference>
<dbReference type="AlphaFoldDB" id="A0AA86W5B0"/>
<gene>
    <name evidence="1" type="ORF">AYBTSS11_LOCUS31136</name>
</gene>
<dbReference type="InterPro" id="IPR046960">
    <property type="entry name" value="PPR_At4g14850-like_plant"/>
</dbReference>
<proteinExistence type="predicted"/>
<protein>
    <submittedName>
        <fullName evidence="1">Uncharacterized protein</fullName>
    </submittedName>
</protein>
<keyword evidence="2" id="KW-1185">Reference proteome</keyword>
<dbReference type="Proteomes" id="UP001189624">
    <property type="component" value="Chromosome 11"/>
</dbReference>
<dbReference type="PANTHER" id="PTHR47926">
    <property type="entry name" value="PENTATRICOPEPTIDE REPEAT-CONTAINING PROTEIN"/>
    <property type="match status" value="1"/>
</dbReference>
<reference evidence="1" key="1">
    <citation type="submission" date="2023-10" db="EMBL/GenBank/DDBJ databases">
        <authorList>
            <person name="Domelevo Entfellner J.-B."/>
        </authorList>
    </citation>
    <scope>NUCLEOTIDE SEQUENCE</scope>
</reference>